<evidence type="ECO:0000259" key="9">
    <source>
        <dbReference type="PROSITE" id="PS51203"/>
    </source>
</evidence>
<evidence type="ECO:0000256" key="6">
    <source>
        <dbReference type="RuleBase" id="RU003616"/>
    </source>
</evidence>
<dbReference type="GO" id="GO:0009408">
    <property type="term" value="P:response to heat"/>
    <property type="evidence" value="ECO:0007669"/>
    <property type="project" value="UniProtKB-ARBA"/>
</dbReference>
<dbReference type="PROSITE" id="PS51203">
    <property type="entry name" value="CS"/>
    <property type="match status" value="1"/>
</dbReference>
<evidence type="ECO:0000256" key="7">
    <source>
        <dbReference type="SAM" id="SignalP"/>
    </source>
</evidence>
<keyword evidence="4 10" id="KW-0346">Stress response</keyword>
<feature type="chain" id="PRO_5014158346" evidence="7">
    <location>
        <begin position="23"/>
        <end position="197"/>
    </location>
</feature>
<feature type="domain" description="CS" evidence="9">
    <location>
        <begin position="64"/>
        <end position="172"/>
    </location>
</feature>
<evidence type="ECO:0000256" key="3">
    <source>
        <dbReference type="ARBA" id="ARBA00022824"/>
    </source>
</evidence>
<dbReference type="CDD" id="cd06472">
    <property type="entry name" value="ACD_ScHsp26_like"/>
    <property type="match status" value="1"/>
</dbReference>
<dbReference type="PROSITE" id="PS01031">
    <property type="entry name" value="SHSP"/>
    <property type="match status" value="1"/>
</dbReference>
<feature type="domain" description="SHSP" evidence="8">
    <location>
        <begin position="60"/>
        <end position="177"/>
    </location>
</feature>
<dbReference type="InterPro" id="IPR008978">
    <property type="entry name" value="HSP20-like_chaperone"/>
</dbReference>
<sequence length="197" mass="21741">MRPAVLFAAVVGLLAAAAPSSAFLLPLLDRRSSQLSELFSDPLRVLEHIPFGLDRDDLTAAVTPVIASVDWKETPDAHQILIDVPGMKREELKIEVEENRILRVSGERKREEKKKKGEHWHCLERAEGRFWRQFRLPENVNIDGITAKIQDGVLTITLPKLAPDQVKAPRVVSIAGGEAAAESLSAGDGEISKKVEL</sequence>
<dbReference type="InterPro" id="IPR007052">
    <property type="entry name" value="CS_dom"/>
</dbReference>
<dbReference type="OrthoDB" id="1431247at2759"/>
<dbReference type="AlphaFoldDB" id="A0A2I0A6Q8"/>
<dbReference type="STRING" id="1088818.A0A2I0A6Q8"/>
<dbReference type="GO" id="GO:0005783">
    <property type="term" value="C:endoplasmic reticulum"/>
    <property type="evidence" value="ECO:0007669"/>
    <property type="project" value="UniProtKB-SubCell"/>
</dbReference>
<accession>A0A2I0A6Q8</accession>
<evidence type="ECO:0000256" key="2">
    <source>
        <dbReference type="ARBA" id="ARBA00022729"/>
    </source>
</evidence>
<evidence type="ECO:0000313" key="10">
    <source>
        <dbReference type="EMBL" id="PKA51242.1"/>
    </source>
</evidence>
<dbReference type="InterPro" id="IPR002068">
    <property type="entry name" value="A-crystallin/Hsp20_dom"/>
</dbReference>
<reference evidence="10 11" key="1">
    <citation type="journal article" date="2017" name="Nature">
        <title>The Apostasia genome and the evolution of orchids.</title>
        <authorList>
            <person name="Zhang G.Q."/>
            <person name="Liu K.W."/>
            <person name="Li Z."/>
            <person name="Lohaus R."/>
            <person name="Hsiao Y.Y."/>
            <person name="Niu S.C."/>
            <person name="Wang J.Y."/>
            <person name="Lin Y.C."/>
            <person name="Xu Q."/>
            <person name="Chen L.J."/>
            <person name="Yoshida K."/>
            <person name="Fujiwara S."/>
            <person name="Wang Z.W."/>
            <person name="Zhang Y.Q."/>
            <person name="Mitsuda N."/>
            <person name="Wang M."/>
            <person name="Liu G.H."/>
            <person name="Pecoraro L."/>
            <person name="Huang H.X."/>
            <person name="Xiao X.J."/>
            <person name="Lin M."/>
            <person name="Wu X.Y."/>
            <person name="Wu W.L."/>
            <person name="Chen Y.Y."/>
            <person name="Chang S.B."/>
            <person name="Sakamoto S."/>
            <person name="Ohme-Takagi M."/>
            <person name="Yagi M."/>
            <person name="Zeng S.J."/>
            <person name="Shen C.Y."/>
            <person name="Yeh C.M."/>
            <person name="Luo Y.B."/>
            <person name="Tsai W.C."/>
            <person name="Van de Peer Y."/>
            <person name="Liu Z.J."/>
        </authorList>
    </citation>
    <scope>NUCLEOTIDE SEQUENCE [LARGE SCALE GENOMIC DNA]</scope>
    <source>
        <strain evidence="11">cv. Shenzhen</strain>
        <tissue evidence="10">Stem</tissue>
    </source>
</reference>
<protein>
    <submittedName>
        <fullName evidence="10">22.0 kDa class IV heat shock protein</fullName>
    </submittedName>
</protein>
<dbReference type="EMBL" id="KZ452014">
    <property type="protein sequence ID" value="PKA51242.1"/>
    <property type="molecule type" value="Genomic_DNA"/>
</dbReference>
<evidence type="ECO:0000256" key="4">
    <source>
        <dbReference type="ARBA" id="ARBA00023016"/>
    </source>
</evidence>
<comment type="subcellular location">
    <subcellularLocation>
        <location evidence="1">Endoplasmic reticulum</location>
    </subcellularLocation>
</comment>
<evidence type="ECO:0000259" key="8">
    <source>
        <dbReference type="PROSITE" id="PS01031"/>
    </source>
</evidence>
<dbReference type="PANTHER" id="PTHR11527">
    <property type="entry name" value="HEAT-SHOCK PROTEIN 20 FAMILY MEMBER"/>
    <property type="match status" value="1"/>
</dbReference>
<organism evidence="10 11">
    <name type="scientific">Apostasia shenzhenica</name>
    <dbReference type="NCBI Taxonomy" id="1088818"/>
    <lineage>
        <taxon>Eukaryota</taxon>
        <taxon>Viridiplantae</taxon>
        <taxon>Streptophyta</taxon>
        <taxon>Embryophyta</taxon>
        <taxon>Tracheophyta</taxon>
        <taxon>Spermatophyta</taxon>
        <taxon>Magnoliopsida</taxon>
        <taxon>Liliopsida</taxon>
        <taxon>Asparagales</taxon>
        <taxon>Orchidaceae</taxon>
        <taxon>Apostasioideae</taxon>
        <taxon>Apostasia</taxon>
    </lineage>
</organism>
<dbReference type="Proteomes" id="UP000236161">
    <property type="component" value="Unassembled WGS sequence"/>
</dbReference>
<name>A0A2I0A6Q8_9ASPA</name>
<keyword evidence="3" id="KW-0256">Endoplasmic reticulum</keyword>
<evidence type="ECO:0000256" key="5">
    <source>
        <dbReference type="PROSITE-ProRule" id="PRU00285"/>
    </source>
</evidence>
<proteinExistence type="inferred from homology"/>
<comment type="similarity">
    <text evidence="5 6">Belongs to the small heat shock protein (HSP20) family.</text>
</comment>
<dbReference type="InterPro" id="IPR031107">
    <property type="entry name" value="Small_HSP"/>
</dbReference>
<dbReference type="FunFam" id="2.60.40.790:FF:000035">
    <property type="entry name" value="22.0 kDa heat shock protein"/>
    <property type="match status" value="1"/>
</dbReference>
<evidence type="ECO:0000256" key="1">
    <source>
        <dbReference type="ARBA" id="ARBA00004240"/>
    </source>
</evidence>
<feature type="signal peptide" evidence="7">
    <location>
        <begin position="1"/>
        <end position="22"/>
    </location>
</feature>
<dbReference type="Pfam" id="PF00011">
    <property type="entry name" value="HSP20"/>
    <property type="match status" value="1"/>
</dbReference>
<dbReference type="SUPFAM" id="SSF49764">
    <property type="entry name" value="HSP20-like chaperones"/>
    <property type="match status" value="1"/>
</dbReference>
<dbReference type="Gene3D" id="2.60.40.790">
    <property type="match status" value="1"/>
</dbReference>
<keyword evidence="11" id="KW-1185">Reference proteome</keyword>
<gene>
    <name evidence="10" type="primary">HSP22.0</name>
    <name evidence="10" type="ORF">AXF42_Ash010682</name>
</gene>
<evidence type="ECO:0000313" key="11">
    <source>
        <dbReference type="Proteomes" id="UP000236161"/>
    </source>
</evidence>
<keyword evidence="2 7" id="KW-0732">Signal</keyword>